<keyword evidence="13" id="KW-0325">Glycoprotein</keyword>
<evidence type="ECO:0000259" key="17">
    <source>
        <dbReference type="PROSITE" id="PS50104"/>
    </source>
</evidence>
<dbReference type="InterPro" id="IPR035897">
    <property type="entry name" value="Toll_tir_struct_dom_sf"/>
</dbReference>
<evidence type="ECO:0000256" key="5">
    <source>
        <dbReference type="ARBA" id="ARBA00022692"/>
    </source>
</evidence>
<keyword evidence="4" id="KW-0433">Leucine-rich repeat</keyword>
<keyword evidence="3" id="KW-0399">Innate immunity</keyword>
<dbReference type="InterPro" id="IPR000483">
    <property type="entry name" value="Cys-rich_flank_reg_C"/>
</dbReference>
<dbReference type="Pfam" id="PF00560">
    <property type="entry name" value="LRR_1"/>
    <property type="match status" value="1"/>
</dbReference>
<keyword evidence="10 16" id="KW-1133">Transmembrane helix</keyword>
<evidence type="ECO:0000256" key="15">
    <source>
        <dbReference type="ARBA" id="ARBA00046288"/>
    </source>
</evidence>
<dbReference type="Proteomes" id="UP001652642">
    <property type="component" value="Chromosome 3"/>
</dbReference>
<accession>A0ABM5FYI1</accession>
<dbReference type="SUPFAM" id="SSF52200">
    <property type="entry name" value="Toll/Interleukin receptor TIR domain"/>
    <property type="match status" value="1"/>
</dbReference>
<evidence type="ECO:0000256" key="14">
    <source>
        <dbReference type="ARBA" id="ARBA00023198"/>
    </source>
</evidence>
<evidence type="ECO:0000313" key="19">
    <source>
        <dbReference type="RefSeq" id="XP_072850467.1"/>
    </source>
</evidence>
<dbReference type="SMART" id="SM00082">
    <property type="entry name" value="LRRCT"/>
    <property type="match status" value="1"/>
</dbReference>
<dbReference type="SUPFAM" id="SSF52058">
    <property type="entry name" value="L domain-like"/>
    <property type="match status" value="2"/>
</dbReference>
<feature type="transmembrane region" description="Helical" evidence="16">
    <location>
        <begin position="926"/>
        <end position="950"/>
    </location>
</feature>
<dbReference type="PROSITE" id="PS51450">
    <property type="entry name" value="LRR"/>
    <property type="match status" value="3"/>
</dbReference>
<dbReference type="SMART" id="SM00369">
    <property type="entry name" value="LRR_TYP"/>
    <property type="match status" value="13"/>
</dbReference>
<reference evidence="19" key="1">
    <citation type="submission" date="2025-08" db="UniProtKB">
        <authorList>
            <consortium name="RefSeq"/>
        </authorList>
    </citation>
    <scope>IDENTIFICATION</scope>
</reference>
<dbReference type="SMART" id="SM00364">
    <property type="entry name" value="LRR_BAC"/>
    <property type="match status" value="5"/>
</dbReference>
<evidence type="ECO:0000256" key="7">
    <source>
        <dbReference type="ARBA" id="ARBA00022737"/>
    </source>
</evidence>
<dbReference type="InterPro" id="IPR001611">
    <property type="entry name" value="Leu-rich_rpt"/>
</dbReference>
<evidence type="ECO:0000256" key="1">
    <source>
        <dbReference type="ARBA" id="ARBA00004177"/>
    </source>
</evidence>
<keyword evidence="11 16" id="KW-0472">Membrane</keyword>
<dbReference type="PANTHER" id="PTHR47410:SF2">
    <property type="entry name" value="TOLL-LIKE RECEPTOR 7"/>
    <property type="match status" value="1"/>
</dbReference>
<comment type="subcellular location">
    <subcellularLocation>
        <location evidence="15">Endomembrane system</location>
        <topology evidence="15">Single-pass type I membrane protein</topology>
    </subcellularLocation>
    <subcellularLocation>
        <location evidence="1">Endosome</location>
    </subcellularLocation>
</comment>
<dbReference type="InterPro" id="IPR032675">
    <property type="entry name" value="LRR_dom_sf"/>
</dbReference>
<dbReference type="SMART" id="SM00365">
    <property type="entry name" value="LRR_SD22"/>
    <property type="match status" value="8"/>
</dbReference>
<evidence type="ECO:0000256" key="12">
    <source>
        <dbReference type="ARBA" id="ARBA00023170"/>
    </source>
</evidence>
<gene>
    <name evidence="19" type="primary">TLR7</name>
</gene>
<evidence type="ECO:0000256" key="16">
    <source>
        <dbReference type="SAM" id="Phobius"/>
    </source>
</evidence>
<evidence type="ECO:0000256" key="6">
    <source>
        <dbReference type="ARBA" id="ARBA00022729"/>
    </source>
</evidence>
<keyword evidence="12" id="KW-0675">Receptor</keyword>
<sequence>MTAVSRDINFVSCYFAQNERKEKAELVHRMMSYSNGEAPLPCPVVSCSSPQVVRIGAALIAFIQRFPRTRHRRASKAAPRMANSPWQTTNRLLFLTISLLPSTILAIQYPKSLPCDVIPTPDGYVTADCSKRRLTKFPDEFKLISSTANITNLTLTMNKILKIGPSDFQSLQHLLEVDFRCNCLPVMLGPQDHLCFKRLQIEAYTFYNLRKLNSLYLDGNRLSTIPRGIPPNLRLLSLEVNNIFYLQKENLSELGSLEILYLGKNCYYRNPCNESFHIEETAFQALGALRVLSLKANNISEVPKNLPSTLKELYLYNNVIQNIGEQDLSGLHNLEKLDLSGNCPRCLNTPYHCTPCRDNASISIHPRAFDSLKELKVLRLHSTSLTTVNSDWFRYTERLEALDLSQNYLHNEIETCHFLNFLPNLVNLDFSFNFELRSYRTRLTLPKTFANLSNLQTLRIRGFVFKELDQASIDSLIHLKNLSVLDFGTNFIRTIDTAMFKKLPALKTVSLAFNKISLLSNDSNGKLCSAPQPSVDGFLGTVPSDMQYFLYDEYSRSCKFKDIEAAASFPLDTGPLCGKYGTTLDLSRNNIFFINPLDFQHLNYVKCLNLSGNAMSQTLDGSEFVHLSSLKYLDFSNNRIDLLFQTAFKELTELEVLNLSDNSHYFKAEGISHSLGFTKYLVNLTTLFMNGNEIFTSTDKGMASDSLKTLEFRKNRLDILWKEGTSEYYSFFKNLTNLETLDISENYLHSLPRGVFCELPVGLKVLRLASNSMQLFLWGELQVLKKLEVLDLGNNQLTTVPRELSNCSQTLQKLILQNNRIKKLTDNFLRGAFSLAYLDLSFNKIKTLKNSSFPKNVIDNMSTLVLQGNSFKCNCDLVWFVWWINQTNVTIPFLATDVTCGGPGTWKDKSVVFLDLETCELDSSQILFLISVSVIMLLMTIPIISHLYFWDVWYIYHFCFARLKGYKRLFSSGVVYDAFVTYDKRDTAVTEWVMKELVEKLEGQREKQFNLCLEERDWLPGEPVLANLSESIQISRKTIFILTNKYIESGNFRMAFYMAHQRLMDEKVDVIILIFLEKVLQMSKCLRLRKIMCSRSVLEWPANPHSQRYFWHCLRNSLEANHDFDYSKLFKEMV</sequence>
<keyword evidence="18" id="KW-1185">Reference proteome</keyword>
<dbReference type="RefSeq" id="XP_072850467.1">
    <property type="nucleotide sequence ID" value="XM_072994366.1"/>
</dbReference>
<comment type="similarity">
    <text evidence="2">Belongs to the Toll-like receptor family.</text>
</comment>
<keyword evidence="14" id="KW-0395">Inflammatory response</keyword>
<evidence type="ECO:0000313" key="18">
    <source>
        <dbReference type="Proteomes" id="UP001652642"/>
    </source>
</evidence>
<dbReference type="Gene3D" id="3.40.50.10140">
    <property type="entry name" value="Toll/interleukin-1 receptor homology (TIR) domain"/>
    <property type="match status" value="1"/>
</dbReference>
<evidence type="ECO:0000256" key="13">
    <source>
        <dbReference type="ARBA" id="ARBA00023180"/>
    </source>
</evidence>
<feature type="domain" description="TIR" evidence="17">
    <location>
        <begin position="974"/>
        <end position="1118"/>
    </location>
</feature>
<keyword evidence="8" id="KW-0967">Endosome</keyword>
<evidence type="ECO:0000256" key="4">
    <source>
        <dbReference type="ARBA" id="ARBA00022614"/>
    </source>
</evidence>
<dbReference type="InterPro" id="IPR003591">
    <property type="entry name" value="Leu-rich_rpt_typical-subtyp"/>
</dbReference>
<evidence type="ECO:0000256" key="3">
    <source>
        <dbReference type="ARBA" id="ARBA00022588"/>
    </source>
</evidence>
<dbReference type="Pfam" id="PF01582">
    <property type="entry name" value="TIR"/>
    <property type="match status" value="1"/>
</dbReference>
<keyword evidence="9" id="KW-0391">Immunity</keyword>
<organism evidence="18 19">
    <name type="scientific">Pogona vitticeps</name>
    <name type="common">central bearded dragon</name>
    <dbReference type="NCBI Taxonomy" id="103695"/>
    <lineage>
        <taxon>Eukaryota</taxon>
        <taxon>Metazoa</taxon>
        <taxon>Chordata</taxon>
        <taxon>Craniata</taxon>
        <taxon>Vertebrata</taxon>
        <taxon>Euteleostomi</taxon>
        <taxon>Lepidosauria</taxon>
        <taxon>Squamata</taxon>
        <taxon>Bifurcata</taxon>
        <taxon>Unidentata</taxon>
        <taxon>Episquamata</taxon>
        <taxon>Toxicofera</taxon>
        <taxon>Iguania</taxon>
        <taxon>Acrodonta</taxon>
        <taxon>Agamidae</taxon>
        <taxon>Amphibolurinae</taxon>
        <taxon>Pogona</taxon>
    </lineage>
</organism>
<keyword evidence="6" id="KW-0732">Signal</keyword>
<evidence type="ECO:0000256" key="10">
    <source>
        <dbReference type="ARBA" id="ARBA00022989"/>
    </source>
</evidence>
<evidence type="ECO:0000256" key="8">
    <source>
        <dbReference type="ARBA" id="ARBA00022753"/>
    </source>
</evidence>
<keyword evidence="7" id="KW-0677">Repeat</keyword>
<proteinExistence type="inferred from homology"/>
<evidence type="ECO:0000256" key="11">
    <source>
        <dbReference type="ARBA" id="ARBA00023136"/>
    </source>
</evidence>
<dbReference type="SMART" id="SM00255">
    <property type="entry name" value="TIR"/>
    <property type="match status" value="1"/>
</dbReference>
<evidence type="ECO:0000256" key="2">
    <source>
        <dbReference type="ARBA" id="ARBA00009634"/>
    </source>
</evidence>
<dbReference type="InterPro" id="IPR000157">
    <property type="entry name" value="TIR_dom"/>
</dbReference>
<name>A0ABM5FYI1_9SAUR</name>
<dbReference type="GeneID" id="110075448"/>
<keyword evidence="5 16" id="KW-0812">Transmembrane</keyword>
<dbReference type="Pfam" id="PF13855">
    <property type="entry name" value="LRR_8"/>
    <property type="match status" value="2"/>
</dbReference>
<evidence type="ECO:0000256" key="9">
    <source>
        <dbReference type="ARBA" id="ARBA00022859"/>
    </source>
</evidence>
<dbReference type="Gene3D" id="3.80.10.10">
    <property type="entry name" value="Ribonuclease Inhibitor"/>
    <property type="match status" value="1"/>
</dbReference>
<dbReference type="PROSITE" id="PS50104">
    <property type="entry name" value="TIR"/>
    <property type="match status" value="1"/>
</dbReference>
<protein>
    <submittedName>
        <fullName evidence="19">Toll-like receptor 7</fullName>
    </submittedName>
</protein>
<dbReference type="PANTHER" id="PTHR47410">
    <property type="entry name" value="TOLL-LIKE RECEPTOR 7-RELATED"/>
    <property type="match status" value="1"/>
</dbReference>